<feature type="transmembrane region" description="Helical" evidence="16">
    <location>
        <begin position="387"/>
        <end position="407"/>
    </location>
</feature>
<feature type="domain" description="Endoplasmic reticulum metallopeptidase 1-like C-terminal" evidence="18">
    <location>
        <begin position="664"/>
        <end position="892"/>
    </location>
</feature>
<feature type="transmembrane region" description="Helical" evidence="16">
    <location>
        <begin position="44"/>
        <end position="62"/>
    </location>
</feature>
<feature type="transmembrane region" description="Helical" evidence="16">
    <location>
        <begin position="602"/>
        <end position="625"/>
    </location>
</feature>
<keyword evidence="13" id="KW-0325">Glycoprotein</keyword>
<evidence type="ECO:0000256" key="15">
    <source>
        <dbReference type="SAM" id="MobiDB-lite"/>
    </source>
</evidence>
<reference evidence="20" key="1">
    <citation type="submission" date="2016-12" db="EMBL/GenBank/DDBJ databases">
        <title>An insight into the sialome and mialome of the sand fly, Nyssomyia neivai.</title>
        <authorList>
            <person name="Sebastian V."/>
            <person name="Goulart T.M."/>
            <person name="Oliveira W."/>
            <person name="Calvo E."/>
            <person name="Oliveira L.F."/>
            <person name="Pinto M.C."/>
            <person name="Rosselino A.M."/>
            <person name="Ribeiro J.M."/>
        </authorList>
    </citation>
    <scope>NUCLEOTIDE SEQUENCE</scope>
</reference>
<keyword evidence="11" id="KW-0482">Metalloprotease</keyword>
<keyword evidence="9" id="KW-0862">Zinc</keyword>
<dbReference type="GO" id="GO:0008235">
    <property type="term" value="F:metalloexopeptidase activity"/>
    <property type="evidence" value="ECO:0007669"/>
    <property type="project" value="InterPro"/>
</dbReference>
<evidence type="ECO:0000256" key="6">
    <source>
        <dbReference type="ARBA" id="ARBA00022723"/>
    </source>
</evidence>
<feature type="domain" description="Peptidase M28" evidence="17">
    <location>
        <begin position="160"/>
        <end position="353"/>
    </location>
</feature>
<dbReference type="Pfam" id="PF04389">
    <property type="entry name" value="Peptidase_M28"/>
    <property type="match status" value="1"/>
</dbReference>
<name>A0A1L8DTQ3_9DIPT</name>
<dbReference type="InterPro" id="IPR053974">
    <property type="entry name" value="ERMP1_1-A_TM"/>
</dbReference>
<evidence type="ECO:0000256" key="14">
    <source>
        <dbReference type="ARBA" id="ARBA00078796"/>
    </source>
</evidence>
<dbReference type="Gene3D" id="3.40.630.10">
    <property type="entry name" value="Zn peptidases"/>
    <property type="match status" value="1"/>
</dbReference>
<dbReference type="InterPro" id="IPR048024">
    <property type="entry name" value="Fxna-like_M28_dom"/>
</dbReference>
<dbReference type="InterPro" id="IPR053973">
    <property type="entry name" value="ERMP1-like_C"/>
</dbReference>
<evidence type="ECO:0000256" key="11">
    <source>
        <dbReference type="ARBA" id="ARBA00023049"/>
    </source>
</evidence>
<dbReference type="InterPro" id="IPR045175">
    <property type="entry name" value="M28_fam"/>
</dbReference>
<sequence>MDEPSRIRQRPGRTYVPEVQQQRQNRGGKVKEGDQQRARLPNSYLYAVVALMFTTFLVVTVLERRLPRALRVEDEPQHPDGFIAERSMKILTRLTGIGPRVAGSYENEVLAVKMLKEEIGKIIDEFGSGFKVEMDVQKVSGAFPLTFFDGMTNVYNDVQNVIVKVNAQKESSHTLMLNCHFDSVPDSPGASDDGAACAVLMELMRVVLKTKLKLNYNILFLFNGAEENIMQASHGFITQHKWAKDVRAFINLEACGAGGRELLFQVGPNNPWLLEVYSQTVPYPYASTLAQEIFQSGVIPGDTDFRVFRDFGDLSGVDFAWSSNGYVYHTKYDTVDQIPLGSLQRTGDNILALLRGLNDVTNQRYVTETTGNDFIFFDMLGAFVVRWRANLTAVISIVAAAVSAYAVHRNMRSAKRMGTDKTLYYSTMMRAIAVQCLGWVLSYGCCLIIALSLTVLGRTMSWYARPIWIYFLYVLPTLSVSMAVVHHFGVRELKRKIPNIWTLFQIYYDAIQILWTLLLLVTYTLGIRSGFIALLWVVFSAVQSLISNRFFHDASKRSIKWLLLYILLLGIPFVQSFYLDLGAIGMFLPTMGRAGSAFNSEIIIATMICAMFGVLFSFFCQLVLVAQFPHILQRIPASFTFLALAVLLLTDLGFPYSGDVTSLAPQRFFVSNTNRKFYDEKMKLVDQDSGFWIIDMDINTPESVEMAVSEMKRAKLVDCSRGIYCAMPYPLPVMNFIYKTHYIEAPAFVQPVETELRLMGRTHIAPNIIRMNFTCTGPDHMNLMFAGVPGIELDAWSLDPGKPLASTHQYMGRNMYFIYYSYSSLEPKAWHFHLDFKVPPKFNIDKDLVLDITLSGHFIHGKNKTTPQLTNLMSRFPTWTTATFWTSALRSYKF</sequence>
<keyword evidence="5 16" id="KW-0812">Transmembrane</keyword>
<dbReference type="PANTHER" id="PTHR12147">
    <property type="entry name" value="METALLOPEPTIDASE M28 FAMILY MEMBER"/>
    <property type="match status" value="1"/>
</dbReference>
<feature type="region of interest" description="Disordered" evidence="15">
    <location>
        <begin position="1"/>
        <end position="35"/>
    </location>
</feature>
<dbReference type="SUPFAM" id="SSF53187">
    <property type="entry name" value="Zn-dependent exopeptidases"/>
    <property type="match status" value="1"/>
</dbReference>
<evidence type="ECO:0000256" key="2">
    <source>
        <dbReference type="ARBA" id="ARBA00004477"/>
    </source>
</evidence>
<dbReference type="GO" id="GO:0006508">
    <property type="term" value="P:proteolysis"/>
    <property type="evidence" value="ECO:0007669"/>
    <property type="project" value="UniProtKB-KW"/>
</dbReference>
<keyword evidence="8" id="KW-0256">Endoplasmic reticulum</keyword>
<evidence type="ECO:0000256" key="9">
    <source>
        <dbReference type="ARBA" id="ARBA00022833"/>
    </source>
</evidence>
<comment type="cofactor">
    <cofactor evidence="1">
        <name>Zn(2+)</name>
        <dbReference type="ChEBI" id="CHEBI:29105"/>
    </cofactor>
</comment>
<proteinExistence type="inferred from homology"/>
<evidence type="ECO:0000256" key="10">
    <source>
        <dbReference type="ARBA" id="ARBA00022989"/>
    </source>
</evidence>
<dbReference type="Pfam" id="PF22248">
    <property type="entry name" value="ERMP1_C"/>
    <property type="match status" value="1"/>
</dbReference>
<feature type="transmembrane region" description="Helical" evidence="16">
    <location>
        <begin position="563"/>
        <end position="590"/>
    </location>
</feature>
<dbReference type="PANTHER" id="PTHR12147:SF22">
    <property type="entry name" value="ENDOPLASMIC RETICULUM METALLOPEPTIDASE 1"/>
    <property type="match status" value="1"/>
</dbReference>
<feature type="transmembrane region" description="Helical" evidence="16">
    <location>
        <begin position="428"/>
        <end position="455"/>
    </location>
</feature>
<evidence type="ECO:0000256" key="3">
    <source>
        <dbReference type="ARBA" id="ARBA00010918"/>
    </source>
</evidence>
<dbReference type="Pfam" id="PF22249">
    <property type="entry name" value="ERMP1-TM"/>
    <property type="match status" value="1"/>
</dbReference>
<comment type="subcellular location">
    <subcellularLocation>
        <location evidence="2">Endoplasmic reticulum membrane</location>
        <topology evidence="2">Multi-pass membrane protein</topology>
    </subcellularLocation>
</comment>
<evidence type="ECO:0000256" key="12">
    <source>
        <dbReference type="ARBA" id="ARBA00023136"/>
    </source>
</evidence>
<feature type="transmembrane region" description="Helical" evidence="16">
    <location>
        <begin position="637"/>
        <end position="656"/>
    </location>
</feature>
<keyword evidence="10 16" id="KW-1133">Transmembrane helix</keyword>
<dbReference type="GO" id="GO:0005789">
    <property type="term" value="C:endoplasmic reticulum membrane"/>
    <property type="evidence" value="ECO:0007669"/>
    <property type="project" value="UniProtKB-SubCell"/>
</dbReference>
<feature type="transmembrane region" description="Helical" evidence="16">
    <location>
        <begin position="531"/>
        <end position="551"/>
    </location>
</feature>
<evidence type="ECO:0000259" key="19">
    <source>
        <dbReference type="Pfam" id="PF22249"/>
    </source>
</evidence>
<keyword evidence="4" id="KW-0645">Protease</keyword>
<evidence type="ECO:0000256" key="13">
    <source>
        <dbReference type="ARBA" id="ARBA00023180"/>
    </source>
</evidence>
<evidence type="ECO:0000256" key="4">
    <source>
        <dbReference type="ARBA" id="ARBA00022670"/>
    </source>
</evidence>
<evidence type="ECO:0000313" key="20">
    <source>
        <dbReference type="EMBL" id="JAV09839.1"/>
    </source>
</evidence>
<keyword evidence="7" id="KW-0378">Hydrolase</keyword>
<feature type="transmembrane region" description="Helical" evidence="16">
    <location>
        <begin position="467"/>
        <end position="485"/>
    </location>
</feature>
<dbReference type="CDD" id="cd03875">
    <property type="entry name" value="M28_Fxna_like"/>
    <property type="match status" value="1"/>
</dbReference>
<dbReference type="GO" id="GO:0046872">
    <property type="term" value="F:metal ion binding"/>
    <property type="evidence" value="ECO:0007669"/>
    <property type="project" value="UniProtKB-KW"/>
</dbReference>
<dbReference type="AlphaFoldDB" id="A0A1L8DTQ3"/>
<evidence type="ECO:0000256" key="1">
    <source>
        <dbReference type="ARBA" id="ARBA00001947"/>
    </source>
</evidence>
<evidence type="ECO:0000256" key="5">
    <source>
        <dbReference type="ARBA" id="ARBA00022692"/>
    </source>
</evidence>
<comment type="similarity">
    <text evidence="3">Belongs to the peptidase M28 family.</text>
</comment>
<keyword evidence="12 16" id="KW-0472">Membrane</keyword>
<evidence type="ECO:0000256" key="7">
    <source>
        <dbReference type="ARBA" id="ARBA00022801"/>
    </source>
</evidence>
<evidence type="ECO:0000256" key="16">
    <source>
        <dbReference type="SAM" id="Phobius"/>
    </source>
</evidence>
<dbReference type="EMBL" id="GFDF01004245">
    <property type="protein sequence ID" value="JAV09839.1"/>
    <property type="molecule type" value="Transcribed_RNA"/>
</dbReference>
<accession>A0A1L8DTQ3</accession>
<evidence type="ECO:0000259" key="18">
    <source>
        <dbReference type="Pfam" id="PF22248"/>
    </source>
</evidence>
<keyword evidence="6" id="KW-0479">Metal-binding</keyword>
<dbReference type="InterPro" id="IPR007484">
    <property type="entry name" value="Peptidase_M28"/>
</dbReference>
<evidence type="ECO:0000259" key="17">
    <source>
        <dbReference type="Pfam" id="PF04389"/>
    </source>
</evidence>
<evidence type="ECO:0000256" key="8">
    <source>
        <dbReference type="ARBA" id="ARBA00022824"/>
    </source>
</evidence>
<feature type="transmembrane region" description="Helical" evidence="16">
    <location>
        <begin position="506"/>
        <end position="525"/>
    </location>
</feature>
<dbReference type="FunFam" id="3.40.630.10:FF:000008">
    <property type="entry name" value="Endoplasmic reticulum metallopeptidase 1"/>
    <property type="match status" value="1"/>
</dbReference>
<organism evidence="20">
    <name type="scientific">Nyssomyia neivai</name>
    <dbReference type="NCBI Taxonomy" id="330878"/>
    <lineage>
        <taxon>Eukaryota</taxon>
        <taxon>Metazoa</taxon>
        <taxon>Ecdysozoa</taxon>
        <taxon>Arthropoda</taxon>
        <taxon>Hexapoda</taxon>
        <taxon>Insecta</taxon>
        <taxon>Pterygota</taxon>
        <taxon>Neoptera</taxon>
        <taxon>Endopterygota</taxon>
        <taxon>Diptera</taxon>
        <taxon>Nematocera</taxon>
        <taxon>Psychodoidea</taxon>
        <taxon>Psychodidae</taxon>
        <taxon>Nyssomyia</taxon>
    </lineage>
</organism>
<protein>
    <recommendedName>
        <fullName evidence="14">FXNA-like protease</fullName>
    </recommendedName>
</protein>
<feature type="domain" description="Endoplasmic reticulum metallopeptidase 1/1-A TM" evidence="19">
    <location>
        <begin position="425"/>
        <end position="627"/>
    </location>
</feature>